<dbReference type="EMBL" id="JAIVFQ010000028">
    <property type="protein sequence ID" value="MCC5601237.1"/>
    <property type="molecule type" value="Genomic_DNA"/>
</dbReference>
<feature type="chain" id="PRO_5045129600" evidence="1">
    <location>
        <begin position="33"/>
        <end position="95"/>
    </location>
</feature>
<keyword evidence="1" id="KW-0732">Signal</keyword>
<feature type="signal peptide" evidence="1">
    <location>
        <begin position="1"/>
        <end position="32"/>
    </location>
</feature>
<evidence type="ECO:0000313" key="3">
    <source>
        <dbReference type="Proteomes" id="UP001199525"/>
    </source>
</evidence>
<evidence type="ECO:0000256" key="1">
    <source>
        <dbReference type="SAM" id="SignalP"/>
    </source>
</evidence>
<organism evidence="2 3">
    <name type="scientific">Nostoc favosum CHAB5714</name>
    <dbReference type="NCBI Taxonomy" id="2780399"/>
    <lineage>
        <taxon>Bacteria</taxon>
        <taxon>Bacillati</taxon>
        <taxon>Cyanobacteriota</taxon>
        <taxon>Cyanophyceae</taxon>
        <taxon>Nostocales</taxon>
        <taxon>Nostocaceae</taxon>
        <taxon>Nostoc</taxon>
        <taxon>Nostoc favosum</taxon>
    </lineage>
</organism>
<protein>
    <submittedName>
        <fullName evidence="2">Uncharacterized protein</fullName>
    </submittedName>
</protein>
<dbReference type="RefSeq" id="WP_229486273.1">
    <property type="nucleotide sequence ID" value="NZ_JAIVFQ010000028.1"/>
</dbReference>
<name>A0ABS8ICI6_9NOSO</name>
<dbReference type="Proteomes" id="UP001199525">
    <property type="component" value="Unassembled WGS sequence"/>
</dbReference>
<comment type="caution">
    <text evidence="2">The sequence shown here is derived from an EMBL/GenBank/DDBJ whole genome shotgun (WGS) entry which is preliminary data.</text>
</comment>
<evidence type="ECO:0000313" key="2">
    <source>
        <dbReference type="EMBL" id="MCC5601237.1"/>
    </source>
</evidence>
<gene>
    <name evidence="2" type="ORF">LC586_19000</name>
</gene>
<sequence>MNKPYQPQRRTVLKRIVQYSALGLFTLLSPFAGSLVQSTQAQTNAKVINLAYQSSGDLVKSKKAVEPRFQALGVTVNWVGPFAAGPQLIDALNAG</sequence>
<proteinExistence type="predicted"/>
<accession>A0ABS8ICI6</accession>
<keyword evidence="3" id="KW-1185">Reference proteome</keyword>
<reference evidence="2 3" key="1">
    <citation type="journal article" date="2021" name="Microorganisms">
        <title>Genome Evolution of Filamentous Cyanobacterium Nostoc Species: From Facultative Symbiosis to Free Living.</title>
        <authorList>
            <person name="Huo D."/>
            <person name="Li H."/>
            <person name="Cai F."/>
            <person name="Guo X."/>
            <person name="Qiao Z."/>
            <person name="Wang W."/>
            <person name="Yu G."/>
            <person name="Li R."/>
        </authorList>
    </citation>
    <scope>NUCLEOTIDE SEQUENCE [LARGE SCALE GENOMIC DNA]</scope>
    <source>
        <strain evidence="2 3">CHAB 5714</strain>
    </source>
</reference>